<sequence>MKYFTLWKRFSFLKKNKKKKMSRKYDQCLVDNMFGPFPEICCPDEALEMAKQALATRRLSFEENESCSVLSMVGFPFKDCLLLAVETENPRMDFLHSMEQMTKVYGAQRGDMVDWEFMEELLTWFLKINNMKNQHFIVAAFIDLCLGGHVQDVEPVENVEPLTDDIVNVILEELWWGL</sequence>
<evidence type="ECO:0000256" key="3">
    <source>
        <dbReference type="ARBA" id="ARBA00023015"/>
    </source>
</evidence>
<dbReference type="RefSeq" id="XP_015079673.1">
    <property type="nucleotide sequence ID" value="XM_015224187.2"/>
</dbReference>
<protein>
    <recommendedName>
        <fullName evidence="6">Transcription repressor</fullName>
    </recommendedName>
    <alternativeName>
        <fullName evidence="6">Ovate family protein</fullName>
    </alternativeName>
</protein>
<evidence type="ECO:0000256" key="4">
    <source>
        <dbReference type="ARBA" id="ARBA00023163"/>
    </source>
</evidence>
<keyword evidence="3 6" id="KW-0805">Transcription regulation</keyword>
<dbReference type="GeneID" id="107023478"/>
<evidence type="ECO:0000259" key="7">
    <source>
        <dbReference type="PROSITE" id="PS51754"/>
    </source>
</evidence>
<evidence type="ECO:0000313" key="9">
    <source>
        <dbReference type="RefSeq" id="XP_015079673.1"/>
    </source>
</evidence>
<dbReference type="PANTHER" id="PTHR33057">
    <property type="entry name" value="TRANSCRIPTION REPRESSOR OFP7-RELATED"/>
    <property type="match status" value="1"/>
</dbReference>
<comment type="function">
    <text evidence="6">Transcriptional repressor that regulates multiple aspects of plant growth and development.</text>
</comment>
<comment type="subcellular location">
    <subcellularLocation>
        <location evidence="1 6">Nucleus</location>
    </subcellularLocation>
</comment>
<dbReference type="NCBIfam" id="TIGR01568">
    <property type="entry name" value="A_thal_3678"/>
    <property type="match status" value="1"/>
</dbReference>
<dbReference type="PANTHER" id="PTHR33057:SF187">
    <property type="entry name" value="TRANSCRIPTION REPRESSOR"/>
    <property type="match status" value="1"/>
</dbReference>
<organism evidence="8 9">
    <name type="scientific">Solanum pennellii</name>
    <name type="common">Tomato</name>
    <name type="synonym">Lycopersicon pennellii</name>
    <dbReference type="NCBI Taxonomy" id="28526"/>
    <lineage>
        <taxon>Eukaryota</taxon>
        <taxon>Viridiplantae</taxon>
        <taxon>Streptophyta</taxon>
        <taxon>Embryophyta</taxon>
        <taxon>Tracheophyta</taxon>
        <taxon>Spermatophyta</taxon>
        <taxon>Magnoliopsida</taxon>
        <taxon>eudicotyledons</taxon>
        <taxon>Gunneridae</taxon>
        <taxon>Pentapetalae</taxon>
        <taxon>asterids</taxon>
        <taxon>lamiids</taxon>
        <taxon>Solanales</taxon>
        <taxon>Solanaceae</taxon>
        <taxon>Solanoideae</taxon>
        <taxon>Solaneae</taxon>
        <taxon>Solanum</taxon>
        <taxon>Solanum subgen. Lycopersicon</taxon>
    </lineage>
</organism>
<evidence type="ECO:0000256" key="5">
    <source>
        <dbReference type="ARBA" id="ARBA00023242"/>
    </source>
</evidence>
<accession>A0ABM1H324</accession>
<reference evidence="8" key="1">
    <citation type="journal article" date="2014" name="Nat. Genet.">
        <title>The genome of the stress-tolerant wild tomato species Solanum pennellii.</title>
        <authorList>
            <person name="Bolger A."/>
            <person name="Scossa F."/>
            <person name="Bolger M.E."/>
            <person name="Lanz C."/>
            <person name="Maumus F."/>
            <person name="Tohge T."/>
            <person name="Quesneville H."/>
            <person name="Alseekh S."/>
            <person name="Sorensen I."/>
            <person name="Lichtenstein G."/>
            <person name="Fich E.A."/>
            <person name="Conte M."/>
            <person name="Keller H."/>
            <person name="Schneeberger K."/>
            <person name="Schwacke R."/>
            <person name="Ofner I."/>
            <person name="Vrebalov J."/>
            <person name="Xu Y."/>
            <person name="Osorio S."/>
            <person name="Aflitos S.A."/>
            <person name="Schijlen E."/>
            <person name="Jimenez-Gomez J.M."/>
            <person name="Ryngajllo M."/>
            <person name="Kimura S."/>
            <person name="Kumar R."/>
            <person name="Koenig D."/>
            <person name="Headland L.R."/>
            <person name="Maloof J.N."/>
            <person name="Sinha N."/>
            <person name="van Ham R.C."/>
            <person name="Lankhorst R.K."/>
            <person name="Mao L."/>
            <person name="Vogel A."/>
            <person name="Arsova B."/>
            <person name="Panstruga R."/>
            <person name="Fei Z."/>
            <person name="Rose J.K."/>
            <person name="Zamir D."/>
            <person name="Carrari F."/>
            <person name="Giovannoni J.J."/>
            <person name="Weigel D."/>
            <person name="Usadel B."/>
            <person name="Fernie A.R."/>
        </authorList>
    </citation>
    <scope>NUCLEOTIDE SEQUENCE [LARGE SCALE GENOMIC DNA]</scope>
    <source>
        <strain evidence="8">cv. LA0716</strain>
    </source>
</reference>
<dbReference type="Proteomes" id="UP000694930">
    <property type="component" value="Chromosome 6"/>
</dbReference>
<evidence type="ECO:0000313" key="8">
    <source>
        <dbReference type="Proteomes" id="UP000694930"/>
    </source>
</evidence>
<feature type="domain" description="OVATE" evidence="7">
    <location>
        <begin position="83"/>
        <end position="147"/>
    </location>
</feature>
<evidence type="ECO:0000256" key="6">
    <source>
        <dbReference type="RuleBase" id="RU367028"/>
    </source>
</evidence>
<dbReference type="PROSITE" id="PS51754">
    <property type="entry name" value="OVATE"/>
    <property type="match status" value="1"/>
</dbReference>
<keyword evidence="2 6" id="KW-0678">Repressor</keyword>
<dbReference type="Pfam" id="PF04844">
    <property type="entry name" value="Ovate"/>
    <property type="match status" value="1"/>
</dbReference>
<name>A0ABM1H324_SOLPN</name>
<dbReference type="InterPro" id="IPR006458">
    <property type="entry name" value="Ovate_C"/>
</dbReference>
<gene>
    <name evidence="9" type="primary">LOC107023478</name>
</gene>
<evidence type="ECO:0000256" key="1">
    <source>
        <dbReference type="ARBA" id="ARBA00004123"/>
    </source>
</evidence>
<proteinExistence type="predicted"/>
<keyword evidence="5 6" id="KW-0539">Nucleus</keyword>
<keyword evidence="8" id="KW-1185">Reference proteome</keyword>
<evidence type="ECO:0000256" key="2">
    <source>
        <dbReference type="ARBA" id="ARBA00022491"/>
    </source>
</evidence>
<reference evidence="9" key="2">
    <citation type="submission" date="2025-08" db="UniProtKB">
        <authorList>
            <consortium name="RefSeq"/>
        </authorList>
    </citation>
    <scope>IDENTIFICATION</scope>
</reference>
<keyword evidence="4 6" id="KW-0804">Transcription</keyword>
<dbReference type="InterPro" id="IPR038933">
    <property type="entry name" value="Ovate"/>
</dbReference>